<keyword evidence="2" id="KW-1185">Reference proteome</keyword>
<reference evidence="1 2" key="1">
    <citation type="submission" date="2018-02" db="EMBL/GenBank/DDBJ databases">
        <title>The genomes of Aspergillus section Nigri reveals drivers in fungal speciation.</title>
        <authorList>
            <consortium name="DOE Joint Genome Institute"/>
            <person name="Vesth T.C."/>
            <person name="Nybo J."/>
            <person name="Theobald S."/>
            <person name="Brandl J."/>
            <person name="Frisvad J.C."/>
            <person name="Nielsen K.F."/>
            <person name="Lyhne E.K."/>
            <person name="Kogle M.E."/>
            <person name="Kuo A."/>
            <person name="Riley R."/>
            <person name="Clum A."/>
            <person name="Nolan M."/>
            <person name="Lipzen A."/>
            <person name="Salamov A."/>
            <person name="Henrissat B."/>
            <person name="Wiebenga A."/>
            <person name="De vries R.P."/>
            <person name="Grigoriev I.V."/>
            <person name="Mortensen U.H."/>
            <person name="Andersen M.R."/>
            <person name="Baker S.E."/>
        </authorList>
    </citation>
    <scope>NUCLEOTIDE SEQUENCE [LARGE SCALE GENOMIC DNA]</scope>
    <source>
        <strain evidence="1 2">CBS 707.79</strain>
    </source>
</reference>
<accession>A0A319DI08</accession>
<evidence type="ECO:0000313" key="1">
    <source>
        <dbReference type="EMBL" id="PYH97166.1"/>
    </source>
</evidence>
<organism evidence="1 2">
    <name type="scientific">Aspergillus ellipticus CBS 707.79</name>
    <dbReference type="NCBI Taxonomy" id="1448320"/>
    <lineage>
        <taxon>Eukaryota</taxon>
        <taxon>Fungi</taxon>
        <taxon>Dikarya</taxon>
        <taxon>Ascomycota</taxon>
        <taxon>Pezizomycotina</taxon>
        <taxon>Eurotiomycetes</taxon>
        <taxon>Eurotiomycetidae</taxon>
        <taxon>Eurotiales</taxon>
        <taxon>Aspergillaceae</taxon>
        <taxon>Aspergillus</taxon>
        <taxon>Aspergillus subgen. Circumdati</taxon>
    </lineage>
</organism>
<name>A0A319DI08_9EURO</name>
<dbReference type="VEuPathDB" id="FungiDB:BO71DRAFT_146025"/>
<dbReference type="Proteomes" id="UP000247810">
    <property type="component" value="Unassembled WGS sequence"/>
</dbReference>
<evidence type="ECO:0000313" key="2">
    <source>
        <dbReference type="Proteomes" id="UP000247810"/>
    </source>
</evidence>
<protein>
    <submittedName>
        <fullName evidence="1">Uncharacterized protein</fullName>
    </submittedName>
</protein>
<sequence length="55" mass="6266">MYFPANPVPEHVNPDRVHKAWPVSAPPAQIPQPINHYVRVSRSQGQLPSRKHETC</sequence>
<dbReference type="AlphaFoldDB" id="A0A319DI08"/>
<dbReference type="EMBL" id="KZ825828">
    <property type="protein sequence ID" value="PYH97166.1"/>
    <property type="molecule type" value="Genomic_DNA"/>
</dbReference>
<proteinExistence type="predicted"/>
<gene>
    <name evidence="1" type="ORF">BO71DRAFT_146025</name>
</gene>